<dbReference type="GO" id="GO:0008408">
    <property type="term" value="F:3'-5' exonuclease activity"/>
    <property type="evidence" value="ECO:0007669"/>
    <property type="project" value="InterPro"/>
</dbReference>
<feature type="domain" description="3'-5' exonuclease" evidence="1">
    <location>
        <begin position="37"/>
        <end position="227"/>
    </location>
</feature>
<name>A0A6C0IUA6_9ZZZZ</name>
<dbReference type="InterPro" id="IPR002562">
    <property type="entry name" value="3'-5'_exonuclease_dom"/>
</dbReference>
<organism evidence="2">
    <name type="scientific">viral metagenome</name>
    <dbReference type="NCBI Taxonomy" id="1070528"/>
    <lineage>
        <taxon>unclassified sequences</taxon>
        <taxon>metagenomes</taxon>
        <taxon>organismal metagenomes</taxon>
    </lineage>
</organism>
<reference evidence="2" key="1">
    <citation type="journal article" date="2020" name="Nature">
        <title>Giant virus diversity and host interactions through global metagenomics.</title>
        <authorList>
            <person name="Schulz F."/>
            <person name="Roux S."/>
            <person name="Paez-Espino D."/>
            <person name="Jungbluth S."/>
            <person name="Walsh D.A."/>
            <person name="Denef V.J."/>
            <person name="McMahon K.D."/>
            <person name="Konstantinidis K.T."/>
            <person name="Eloe-Fadrosh E.A."/>
            <person name="Kyrpides N.C."/>
            <person name="Woyke T."/>
        </authorList>
    </citation>
    <scope>NUCLEOTIDE SEQUENCE</scope>
    <source>
        <strain evidence="2">GVMAG-M-3300024302-11</strain>
    </source>
</reference>
<proteinExistence type="predicted"/>
<dbReference type="GO" id="GO:0003676">
    <property type="term" value="F:nucleic acid binding"/>
    <property type="evidence" value="ECO:0007669"/>
    <property type="project" value="InterPro"/>
</dbReference>
<dbReference type="Pfam" id="PF01612">
    <property type="entry name" value="DNA_pol_A_exo1"/>
    <property type="match status" value="1"/>
</dbReference>
<evidence type="ECO:0000313" key="2">
    <source>
        <dbReference type="EMBL" id="QHT96130.1"/>
    </source>
</evidence>
<dbReference type="InterPro" id="IPR012337">
    <property type="entry name" value="RNaseH-like_sf"/>
</dbReference>
<dbReference type="Gene3D" id="3.30.420.10">
    <property type="entry name" value="Ribonuclease H-like superfamily/Ribonuclease H"/>
    <property type="match status" value="1"/>
</dbReference>
<dbReference type="AlphaFoldDB" id="A0A6C0IUA6"/>
<evidence type="ECO:0000259" key="1">
    <source>
        <dbReference type="Pfam" id="PF01612"/>
    </source>
</evidence>
<dbReference type="InterPro" id="IPR036397">
    <property type="entry name" value="RNaseH_sf"/>
</dbReference>
<accession>A0A6C0IUA6</accession>
<dbReference type="GO" id="GO:0006139">
    <property type="term" value="P:nucleobase-containing compound metabolic process"/>
    <property type="evidence" value="ECO:0007669"/>
    <property type="project" value="InterPro"/>
</dbReference>
<dbReference type="EMBL" id="MN740254">
    <property type="protein sequence ID" value="QHT96130.1"/>
    <property type="molecule type" value="Genomic_DNA"/>
</dbReference>
<protein>
    <recommendedName>
        <fullName evidence="1">3'-5' exonuclease domain-containing protein</fullName>
    </recommendedName>
</protein>
<dbReference type="SUPFAM" id="SSF53098">
    <property type="entry name" value="Ribonuclease H-like"/>
    <property type="match status" value="1"/>
</dbReference>
<sequence length="377" mass="45155">MIINSKDYFNENIKVRKTYKIKVVDNNSDQDKMISYFEYFINFKNKYKIVCLDFEFNSSPTGKKIALFQINLESDLNEAMIYLFYPPDLNTKQLDILIKLLTKEDIKKVLHGAESLDIPYLFKNIFTTHKLRTSFCNNLFDTRYLCEYYHLENNIDNKCKIYSILREMKVINDTQLNMLIKNDEEMGPIYLIDIDVNKLNEPSSKNTMLYCVFDVLYLARLLEKFPNKDTYTKLIPELTCFNYIDKYENIFTVPFSELVGGVNNFYLKLNNGSHIKLIDIYEMYYNVVDDKDKILSKLMKINYFKKFIGTFIKFVIYKTILKKYIIWENNKNVTNILKEFNRLEIQFSKINLSKHFEQFFKVLRSNLKETILENNYM</sequence>